<sequence>MTPSCNKIGFDTKAAAAPSKATPASEMPKTTLSVETTTKSGQIPPVGATGATGAGITYRLSDNAFINSGWTYRSSVHHKVKQFVTMKAKFSHHVICPWFKNRKKDIIEKYSNGKTLYVAKKDGTGRIYYPNGKLAMKIEKRGHQKSLTKIWIFNSGEIERTGVRHPQNFCALFDSLGNGLVYDHCMNKKIVFNQTEGISYVLSGLPFRWKWHDLKIKVYTDKKKEIYMGRKTKIKDDSIEKAVVTKKSSSKSIESETYNPNASLTQAEIDFRSKVEANKYVDTGKLIPKKVASIKPIVYTINQYISLRILDQSNVSITFLAQNHFAKLSIGTLLNPWEKLHVDYLETIFMKEKHVVCPYEDLHARTKSLKNLQDLIFQLKKDSCCLKLK</sequence>
<reference evidence="2" key="2">
    <citation type="submission" date="2007-04" db="EMBL/GenBank/DDBJ databases">
        <title>The genome of the human body louse.</title>
        <authorList>
            <consortium name="The Human Body Louse Genome Consortium"/>
            <person name="Kirkness E."/>
            <person name="Walenz B."/>
            <person name="Hass B."/>
            <person name="Bruggner R."/>
            <person name="Strausberg R."/>
        </authorList>
    </citation>
    <scope>NUCLEOTIDE SEQUENCE</scope>
    <source>
        <strain evidence="2">USDA</strain>
    </source>
</reference>
<dbReference type="PANTHER" id="PTHR23093:SF11">
    <property type="entry name" value="GLUTAMATE-RICH PROTEIN 6"/>
    <property type="match status" value="1"/>
</dbReference>
<dbReference type="VEuPathDB" id="VectorBase:PHUM258290"/>
<dbReference type="OrthoDB" id="331263at2759"/>
<keyword evidence="4" id="KW-1185">Reference proteome</keyword>
<dbReference type="PANTHER" id="PTHR23093">
    <property type="entry name" value="SIMILAR TO CHROMOSOME 3 OPEN READING FRAME 20"/>
    <property type="match status" value="1"/>
</dbReference>
<accession>E0VK84</accession>
<evidence type="ECO:0000259" key="1">
    <source>
        <dbReference type="Pfam" id="PF14977"/>
    </source>
</evidence>
<organism>
    <name type="scientific">Pediculus humanus subsp. corporis</name>
    <name type="common">Body louse</name>
    <dbReference type="NCBI Taxonomy" id="121224"/>
    <lineage>
        <taxon>Eukaryota</taxon>
        <taxon>Metazoa</taxon>
        <taxon>Ecdysozoa</taxon>
        <taxon>Arthropoda</taxon>
        <taxon>Hexapoda</taxon>
        <taxon>Insecta</taxon>
        <taxon>Pterygota</taxon>
        <taxon>Neoptera</taxon>
        <taxon>Paraneoptera</taxon>
        <taxon>Psocodea</taxon>
        <taxon>Troctomorpha</taxon>
        <taxon>Phthiraptera</taxon>
        <taxon>Anoplura</taxon>
        <taxon>Pediculidae</taxon>
        <taxon>Pediculus</taxon>
    </lineage>
</organism>
<dbReference type="CTD" id="8235261"/>
<dbReference type="EnsemblMetazoa" id="PHUM258290-RA">
    <property type="protein sequence ID" value="PHUM258290-PA"/>
    <property type="gene ID" value="PHUM258290"/>
</dbReference>
<feature type="domain" description="FAM194 C-terminal" evidence="1">
    <location>
        <begin position="103"/>
        <end position="228"/>
    </location>
</feature>
<feature type="domain" description="FAM194 C-terminal" evidence="1">
    <location>
        <begin position="289"/>
        <end position="362"/>
    </location>
</feature>
<proteinExistence type="predicted"/>
<reference evidence="3" key="3">
    <citation type="submission" date="2020-05" db="UniProtKB">
        <authorList>
            <consortium name="EnsemblMetazoa"/>
        </authorList>
    </citation>
    <scope>IDENTIFICATION</scope>
    <source>
        <strain evidence="3">USDA</strain>
    </source>
</reference>
<dbReference type="KEGG" id="phu:Phum_PHUM258290"/>
<dbReference type="GeneID" id="8235261"/>
<dbReference type="Pfam" id="PF14977">
    <property type="entry name" value="FAM194"/>
    <property type="match status" value="2"/>
</dbReference>
<dbReference type="EMBL" id="AAZO01002992">
    <property type="status" value="NOT_ANNOTATED_CDS"/>
    <property type="molecule type" value="Genomic_DNA"/>
</dbReference>
<dbReference type="InParanoid" id="E0VK84"/>
<reference evidence="2" key="1">
    <citation type="submission" date="2007-04" db="EMBL/GenBank/DDBJ databases">
        <title>Annotation of Pediculus humanus corporis strain USDA.</title>
        <authorList>
            <person name="Kirkness E."/>
            <person name="Hannick L."/>
            <person name="Hass B."/>
            <person name="Bruggner R."/>
            <person name="Lawson D."/>
            <person name="Bidwell S."/>
            <person name="Joardar V."/>
            <person name="Caler E."/>
            <person name="Walenz B."/>
            <person name="Inman J."/>
            <person name="Schobel S."/>
            <person name="Galinsky K."/>
            <person name="Amedeo P."/>
            <person name="Strausberg R."/>
        </authorList>
    </citation>
    <scope>NUCLEOTIDE SEQUENCE</scope>
    <source>
        <strain evidence="2">USDA</strain>
    </source>
</reference>
<dbReference type="HOGENOM" id="CLU_710397_0_0_1"/>
<evidence type="ECO:0000313" key="4">
    <source>
        <dbReference type="Proteomes" id="UP000009046"/>
    </source>
</evidence>
<evidence type="ECO:0000313" key="3">
    <source>
        <dbReference type="EnsemblMetazoa" id="PHUM258290-PA"/>
    </source>
</evidence>
<evidence type="ECO:0000313" key="2">
    <source>
        <dbReference type="EMBL" id="EEB13790.1"/>
    </source>
</evidence>
<gene>
    <name evidence="3" type="primary">8235261</name>
    <name evidence="2" type="ORF">Phum_PHUM258290</name>
</gene>
<dbReference type="InterPro" id="IPR029281">
    <property type="entry name" value="FAM194_C"/>
</dbReference>
<dbReference type="AlphaFoldDB" id="E0VK84"/>
<name>E0VK84_PEDHC</name>
<dbReference type="EMBL" id="DS235239">
    <property type="protein sequence ID" value="EEB13790.1"/>
    <property type="molecule type" value="Genomic_DNA"/>
</dbReference>
<dbReference type="Proteomes" id="UP000009046">
    <property type="component" value="Unassembled WGS sequence"/>
</dbReference>
<dbReference type="OMA" id="RWKWHDL"/>
<dbReference type="RefSeq" id="XP_002426528.1">
    <property type="nucleotide sequence ID" value="XM_002426483.1"/>
</dbReference>
<dbReference type="eggNOG" id="ENOG502S8S3">
    <property type="taxonomic scope" value="Eukaryota"/>
</dbReference>
<protein>
    <recommendedName>
        <fullName evidence="1">FAM194 C-terminal domain-containing protein</fullName>
    </recommendedName>
</protein>
<dbReference type="STRING" id="121224.E0VK84"/>